<dbReference type="EMBL" id="CP047020">
    <property type="protein sequence ID" value="QHA09982.1"/>
    <property type="molecule type" value="Genomic_DNA"/>
</dbReference>
<keyword evidence="3" id="KW-1185">Reference proteome</keyword>
<dbReference type="AlphaFoldDB" id="A0A6I6NF78"/>
<gene>
    <name evidence="2" type="ORF">GQF42_34215</name>
</gene>
<evidence type="ECO:0000259" key="1">
    <source>
        <dbReference type="PROSITE" id="PS50921"/>
    </source>
</evidence>
<protein>
    <submittedName>
        <fullName evidence="2">ANTAR domain-containing protein</fullName>
    </submittedName>
</protein>
<feature type="domain" description="ANTAR" evidence="1">
    <location>
        <begin position="18"/>
        <end position="79"/>
    </location>
</feature>
<evidence type="ECO:0000313" key="2">
    <source>
        <dbReference type="EMBL" id="QHA09982.1"/>
    </source>
</evidence>
<dbReference type="SMART" id="SM01012">
    <property type="entry name" value="ANTAR"/>
    <property type="match status" value="1"/>
</dbReference>
<dbReference type="InterPro" id="IPR024189">
    <property type="entry name" value="ANTAR_transcrpt_antiterm_reg"/>
</dbReference>
<dbReference type="GO" id="GO:0003723">
    <property type="term" value="F:RNA binding"/>
    <property type="evidence" value="ECO:0007669"/>
    <property type="project" value="InterPro"/>
</dbReference>
<dbReference type="Pfam" id="PF03861">
    <property type="entry name" value="ANTAR"/>
    <property type="match status" value="1"/>
</dbReference>
<evidence type="ECO:0000313" key="3">
    <source>
        <dbReference type="Proteomes" id="UP000436138"/>
    </source>
</evidence>
<dbReference type="PIRSF" id="PIRSF010636">
    <property type="entry name" value="ANTAR_solo"/>
    <property type="match status" value="1"/>
</dbReference>
<dbReference type="InterPro" id="IPR011006">
    <property type="entry name" value="CheY-like_superfamily"/>
</dbReference>
<reference evidence="2 3" key="1">
    <citation type="submission" date="2019-12" db="EMBL/GenBank/DDBJ databases">
        <title>Streptomyces sp. strain T44 isolated from rhizosphere soil of Broussonetia papyrifera.</title>
        <authorList>
            <person name="Mo P."/>
        </authorList>
    </citation>
    <scope>NUCLEOTIDE SEQUENCE [LARGE SCALE GENOMIC DNA]</scope>
    <source>
        <strain evidence="2 3">T44</strain>
    </source>
</reference>
<dbReference type="InterPro" id="IPR036388">
    <property type="entry name" value="WH-like_DNA-bd_sf"/>
</dbReference>
<accession>A0A6I6NF78</accession>
<dbReference type="PROSITE" id="PS50921">
    <property type="entry name" value="ANTAR"/>
    <property type="match status" value="1"/>
</dbReference>
<dbReference type="SUPFAM" id="SSF52172">
    <property type="entry name" value="CheY-like"/>
    <property type="match status" value="1"/>
</dbReference>
<dbReference type="Gene3D" id="1.10.10.10">
    <property type="entry name" value="Winged helix-like DNA-binding domain superfamily/Winged helix DNA-binding domain"/>
    <property type="match status" value="1"/>
</dbReference>
<organism evidence="2 3">
    <name type="scientific">Streptomyces broussonetiae</name>
    <dbReference type="NCBI Taxonomy" id="2686304"/>
    <lineage>
        <taxon>Bacteria</taxon>
        <taxon>Bacillati</taxon>
        <taxon>Actinomycetota</taxon>
        <taxon>Actinomycetes</taxon>
        <taxon>Kitasatosporales</taxon>
        <taxon>Streptomycetaceae</taxon>
        <taxon>Streptomyces</taxon>
    </lineage>
</organism>
<proteinExistence type="predicted"/>
<name>A0A6I6NF78_9ACTN</name>
<dbReference type="InterPro" id="IPR005561">
    <property type="entry name" value="ANTAR"/>
</dbReference>
<dbReference type="KEGG" id="sbro:GQF42_34215"/>
<sequence length="105" mass="11682">MRLEGHLVPARTPLLNKISELQTEIGQLQEAVVSHTVVDQAIGVVITLGGLRPEQGFQLLREVSQHTNTKLRQVSELIVEWVHSEQLPDEIRTSLDKALATARSI</sequence>
<dbReference type="Proteomes" id="UP000436138">
    <property type="component" value="Chromosome"/>
</dbReference>